<evidence type="ECO:0000313" key="3">
    <source>
        <dbReference type="Proteomes" id="UP000035740"/>
    </source>
</evidence>
<feature type="compositionally biased region" description="Basic and acidic residues" evidence="1">
    <location>
        <begin position="9"/>
        <end position="22"/>
    </location>
</feature>
<dbReference type="Proteomes" id="UP000035740">
    <property type="component" value="Unassembled WGS sequence"/>
</dbReference>
<dbReference type="InterPro" id="IPR021109">
    <property type="entry name" value="Peptidase_aspartic_dom_sf"/>
</dbReference>
<gene>
    <name evidence="2" type="ORF">BVRB_5g126380</name>
</gene>
<sequence length="213" mass="23942">MQSGSSNKPYERKDKGKDKTFFDGKPKNRHCFLCGGPHFARECPQRQKLNAIVAAHDQKSEDETQMGTLRLLSSVKATIERPKGEGDIAKVCTLPRIKKSSLMFVEAVVNGRTYKALVDMSASHNFVAEKEAARLMLRYAKELGVLKTVNTSPVPIHGIARSISLHLGEWKGTIDHIVVPMDDFSLVLGIEFMDSVKPWTFEKGRNDDNRQWL</sequence>
<name>A0A0J8E372_BETVV</name>
<evidence type="ECO:0000256" key="1">
    <source>
        <dbReference type="SAM" id="MobiDB-lite"/>
    </source>
</evidence>
<evidence type="ECO:0008006" key="4">
    <source>
        <dbReference type="Google" id="ProtNLM"/>
    </source>
</evidence>
<dbReference type="Gene3D" id="2.40.70.10">
    <property type="entry name" value="Acid Proteases"/>
    <property type="match status" value="1"/>
</dbReference>
<evidence type="ECO:0000313" key="2">
    <source>
        <dbReference type="EMBL" id="KMS97525.1"/>
    </source>
</evidence>
<organism evidence="2 3">
    <name type="scientific">Beta vulgaris subsp. vulgaris</name>
    <name type="common">Beet</name>
    <dbReference type="NCBI Taxonomy" id="3555"/>
    <lineage>
        <taxon>Eukaryota</taxon>
        <taxon>Viridiplantae</taxon>
        <taxon>Streptophyta</taxon>
        <taxon>Embryophyta</taxon>
        <taxon>Tracheophyta</taxon>
        <taxon>Spermatophyta</taxon>
        <taxon>Magnoliopsida</taxon>
        <taxon>eudicotyledons</taxon>
        <taxon>Gunneridae</taxon>
        <taxon>Pentapetalae</taxon>
        <taxon>Caryophyllales</taxon>
        <taxon>Chenopodiaceae</taxon>
        <taxon>Betoideae</taxon>
        <taxon>Beta</taxon>
    </lineage>
</organism>
<dbReference type="AlphaFoldDB" id="A0A0J8E372"/>
<dbReference type="EMBL" id="KQ090308">
    <property type="protein sequence ID" value="KMS97525.1"/>
    <property type="molecule type" value="Genomic_DNA"/>
</dbReference>
<dbReference type="Gramene" id="KMS97525">
    <property type="protein sequence ID" value="KMS97525"/>
    <property type="gene ID" value="BVRB_5g126380"/>
</dbReference>
<dbReference type="CDD" id="cd00303">
    <property type="entry name" value="retropepsin_like"/>
    <property type="match status" value="1"/>
</dbReference>
<protein>
    <recommendedName>
        <fullName evidence="4">Aspartic peptidase DDI1-type domain-containing protein</fullName>
    </recommendedName>
</protein>
<dbReference type="OrthoDB" id="1939491at2759"/>
<feature type="region of interest" description="Disordered" evidence="1">
    <location>
        <begin position="1"/>
        <end position="22"/>
    </location>
</feature>
<dbReference type="SUPFAM" id="SSF50630">
    <property type="entry name" value="Acid proteases"/>
    <property type="match status" value="1"/>
</dbReference>
<dbReference type="OMA" id="VDMSASH"/>
<dbReference type="Pfam" id="PF13975">
    <property type="entry name" value="gag-asp_proteas"/>
    <property type="match status" value="1"/>
</dbReference>
<proteinExistence type="predicted"/>
<reference evidence="2 3" key="1">
    <citation type="journal article" date="2014" name="Nature">
        <title>The genome of the recently domesticated crop plant sugar beet (Beta vulgaris).</title>
        <authorList>
            <person name="Dohm J.C."/>
            <person name="Minoche A.E."/>
            <person name="Holtgrawe D."/>
            <person name="Capella-Gutierrez S."/>
            <person name="Zakrzewski F."/>
            <person name="Tafer H."/>
            <person name="Rupp O."/>
            <person name="Sorensen T.R."/>
            <person name="Stracke R."/>
            <person name="Reinhardt R."/>
            <person name="Goesmann A."/>
            <person name="Kraft T."/>
            <person name="Schulz B."/>
            <person name="Stadler P.F."/>
            <person name="Schmidt T."/>
            <person name="Gabaldon T."/>
            <person name="Lehrach H."/>
            <person name="Weisshaar B."/>
            <person name="Himmelbauer H."/>
        </authorList>
    </citation>
    <scope>NUCLEOTIDE SEQUENCE [LARGE SCALE GENOMIC DNA]</scope>
    <source>
        <tissue evidence="2">Taproot</tissue>
    </source>
</reference>
<keyword evidence="3" id="KW-1185">Reference proteome</keyword>
<accession>A0A0J8E372</accession>